<keyword evidence="2 3" id="KW-0802">TPR repeat</keyword>
<dbReference type="RefSeq" id="WP_121840353.1">
    <property type="nucleotide sequence ID" value="NZ_ML014828.1"/>
</dbReference>
<comment type="caution">
    <text evidence="4">The sequence shown here is derived from an EMBL/GenBank/DDBJ whole genome shotgun (WGS) entry which is preliminary data.</text>
</comment>
<dbReference type="SUPFAM" id="SSF53756">
    <property type="entry name" value="UDP-Glycosyltransferase/glycogen phosphorylase"/>
    <property type="match status" value="1"/>
</dbReference>
<dbReference type="InterPro" id="IPR019734">
    <property type="entry name" value="TPR_rpt"/>
</dbReference>
<feature type="repeat" description="TPR" evidence="3">
    <location>
        <begin position="42"/>
        <end position="75"/>
    </location>
</feature>
<dbReference type="PANTHER" id="PTHR44943:SF8">
    <property type="entry name" value="TPR REPEAT-CONTAINING PROTEIN MJ0263"/>
    <property type="match status" value="1"/>
</dbReference>
<feature type="repeat" description="TPR" evidence="3">
    <location>
        <begin position="76"/>
        <end position="109"/>
    </location>
</feature>
<dbReference type="OrthoDB" id="1668776at2"/>
<name>A0A3L8PV74_9GAMM</name>
<dbReference type="Pfam" id="PF13181">
    <property type="entry name" value="TPR_8"/>
    <property type="match status" value="1"/>
</dbReference>
<evidence type="ECO:0000256" key="1">
    <source>
        <dbReference type="ARBA" id="ARBA00022737"/>
    </source>
</evidence>
<dbReference type="Proteomes" id="UP000281474">
    <property type="component" value="Unassembled WGS sequence"/>
</dbReference>
<dbReference type="PANTHER" id="PTHR44943">
    <property type="entry name" value="CELLULOSE SYNTHASE OPERON PROTEIN C"/>
    <property type="match status" value="1"/>
</dbReference>
<dbReference type="AlphaFoldDB" id="A0A3L8PV74"/>
<dbReference type="PROSITE" id="PS50005">
    <property type="entry name" value="TPR"/>
    <property type="match status" value="2"/>
</dbReference>
<dbReference type="SUPFAM" id="SSF48452">
    <property type="entry name" value="TPR-like"/>
    <property type="match status" value="1"/>
</dbReference>
<evidence type="ECO:0000313" key="4">
    <source>
        <dbReference type="EMBL" id="RLV58328.1"/>
    </source>
</evidence>
<reference evidence="4 5" key="1">
    <citation type="submission" date="2018-09" db="EMBL/GenBank/DDBJ databases">
        <title>Phylogeny of the Shewanellaceae, and recommendation for two new genera, Pseudoshewanella and Parashewanella.</title>
        <authorList>
            <person name="Wang G."/>
        </authorList>
    </citation>
    <scope>NUCLEOTIDE SEQUENCE [LARGE SCALE GENOMIC DNA]</scope>
    <source>
        <strain evidence="4 5">C51</strain>
    </source>
</reference>
<protein>
    <submittedName>
        <fullName evidence="4">Uncharacterized protein</fullName>
    </submittedName>
</protein>
<dbReference type="Pfam" id="PF13432">
    <property type="entry name" value="TPR_16"/>
    <property type="match status" value="1"/>
</dbReference>
<keyword evidence="1" id="KW-0677">Repeat</keyword>
<evidence type="ECO:0000313" key="5">
    <source>
        <dbReference type="Proteomes" id="UP000281474"/>
    </source>
</evidence>
<organism evidence="4 5">
    <name type="scientific">Parashewanella curva</name>
    <dbReference type="NCBI Taxonomy" id="2338552"/>
    <lineage>
        <taxon>Bacteria</taxon>
        <taxon>Pseudomonadati</taxon>
        <taxon>Pseudomonadota</taxon>
        <taxon>Gammaproteobacteria</taxon>
        <taxon>Alteromonadales</taxon>
        <taxon>Shewanellaceae</taxon>
        <taxon>Parashewanella</taxon>
    </lineage>
</organism>
<gene>
    <name evidence="4" type="ORF">D5018_17865</name>
</gene>
<evidence type="ECO:0000256" key="2">
    <source>
        <dbReference type="ARBA" id="ARBA00022803"/>
    </source>
</evidence>
<keyword evidence="5" id="KW-1185">Reference proteome</keyword>
<dbReference type="Gene3D" id="1.25.40.10">
    <property type="entry name" value="Tetratricopeptide repeat domain"/>
    <property type="match status" value="1"/>
</dbReference>
<dbReference type="SMART" id="SM00028">
    <property type="entry name" value="TPR"/>
    <property type="match status" value="4"/>
</dbReference>
<dbReference type="InterPro" id="IPR011990">
    <property type="entry name" value="TPR-like_helical_dom_sf"/>
</dbReference>
<proteinExistence type="predicted"/>
<dbReference type="Gene3D" id="3.40.50.2000">
    <property type="entry name" value="Glycogen Phosphorylase B"/>
    <property type="match status" value="1"/>
</dbReference>
<dbReference type="InterPro" id="IPR051685">
    <property type="entry name" value="Ycf3/AcsC/BcsC/TPR_MFPF"/>
</dbReference>
<evidence type="ECO:0000256" key="3">
    <source>
        <dbReference type="PROSITE-ProRule" id="PRU00339"/>
    </source>
</evidence>
<accession>A0A3L8PV74</accession>
<dbReference type="EMBL" id="QZEI01000079">
    <property type="protein sequence ID" value="RLV58328.1"/>
    <property type="molecule type" value="Genomic_DNA"/>
</dbReference>
<sequence length="475" mass="54025">MNSEIVNSDDLFTQAVTFHQQGMFDKAQSCYQQVLLQNPDHLSSWINLGVLNRRNKRYSTSLLCYQRALALKADDAGILSNMANVLKDSDRVEEAIHYAQKAVDIEPENVTFRHNLAIALREDKQFELSLQELNTCLSIQPDNPNLQWDRSLVLLMMQKFSEGFLAFEARWKTGDLPQPNVPSHCKRWKGQPFKGEKLLLLTEQGFGDTIFCIRYIHLVCQLGGEVILECKSPLKRLFSNLPVTLLSFEAARDGIDWYCPMMSLPGLFLGQEPPPPKLYIPKSITIQLSERLASERGNLQVGIIWSGSVTYGDNDKRSISLSSLLPIFESLPEVRFYSLQKGPKEHELRESGLQVLIPDFGSELDDFAETAALLKRLDLLVMTDSACVHLAGSINTPIINLLQYKPGWVYFPESYTSRWYPSMRILRQQTSGDWEPVLVQLQFLLSELAKSKHINLQHTDVLNILDKFETRSTSA</sequence>